<evidence type="ECO:0000256" key="1">
    <source>
        <dbReference type="ARBA" id="ARBA00022516"/>
    </source>
</evidence>
<dbReference type="RefSeq" id="WP_015397823.1">
    <property type="nucleotide sequence ID" value="NC_020300.1"/>
</dbReference>
<evidence type="ECO:0000256" key="5">
    <source>
        <dbReference type="ARBA" id="ARBA00022842"/>
    </source>
</evidence>
<comment type="similarity">
    <text evidence="8">Belongs to the P-Pant transferase superfamily. AcpS family.</text>
</comment>
<sequence length="136" mass="15099">MIIGIGNDVIDIRRIEKILIRHGDRFIQRVFTDIEQDRSKNLRKSSCSYAKRFAAKEACAKALGTGIACGVSWKDIGVINLLSGKPVMELTNCAQTRLQKLLPPGHDAVIHLSITDDFPWAQAFVIIEALPRGRVS</sequence>
<name>M1P3B1_BARAA</name>
<keyword evidence="8" id="KW-0963">Cytoplasm</keyword>
<keyword evidence="5 8" id="KW-0460">Magnesium</keyword>
<dbReference type="HAMAP" id="MF_00101">
    <property type="entry name" value="AcpS"/>
    <property type="match status" value="1"/>
</dbReference>
<keyword evidence="6 8" id="KW-0443">Lipid metabolism</keyword>
<dbReference type="InterPro" id="IPR002582">
    <property type="entry name" value="ACPS"/>
</dbReference>
<evidence type="ECO:0000256" key="4">
    <source>
        <dbReference type="ARBA" id="ARBA00022832"/>
    </source>
</evidence>
<dbReference type="EMBL" id="CP003123">
    <property type="protein sequence ID" value="AGF74315.1"/>
    <property type="molecule type" value="Genomic_DNA"/>
</dbReference>
<evidence type="ECO:0000259" key="9">
    <source>
        <dbReference type="Pfam" id="PF01648"/>
    </source>
</evidence>
<keyword evidence="3 8" id="KW-0479">Metal-binding</keyword>
<gene>
    <name evidence="8 10" type="primary">acpS</name>
    <name evidence="10" type="ordered locus">BAnh1_04340</name>
</gene>
<feature type="binding site" evidence="8">
    <location>
        <position position="57"/>
    </location>
    <ligand>
        <name>Mg(2+)</name>
        <dbReference type="ChEBI" id="CHEBI:18420"/>
    </ligand>
</feature>
<comment type="function">
    <text evidence="8">Transfers the 4'-phosphopantetheine moiety from coenzyme A to a Ser of acyl-carrier-protein.</text>
</comment>
<keyword evidence="7 8" id="KW-0275">Fatty acid biosynthesis</keyword>
<evidence type="ECO:0000256" key="2">
    <source>
        <dbReference type="ARBA" id="ARBA00022679"/>
    </source>
</evidence>
<dbReference type="InterPro" id="IPR004568">
    <property type="entry name" value="Ppantetheine-prot_Trfase_dom"/>
</dbReference>
<dbReference type="Pfam" id="PF01648">
    <property type="entry name" value="ACPS"/>
    <property type="match status" value="1"/>
</dbReference>
<dbReference type="STRING" id="1094489.BAnh1_04340"/>
<dbReference type="GO" id="GO:0006633">
    <property type="term" value="P:fatty acid biosynthetic process"/>
    <property type="evidence" value="ECO:0007669"/>
    <property type="project" value="UniProtKB-UniRule"/>
</dbReference>
<dbReference type="GO" id="GO:0008897">
    <property type="term" value="F:holo-[acyl-carrier-protein] synthase activity"/>
    <property type="evidence" value="ECO:0007669"/>
    <property type="project" value="UniProtKB-UniRule"/>
</dbReference>
<evidence type="ECO:0000256" key="8">
    <source>
        <dbReference type="HAMAP-Rule" id="MF_00101"/>
    </source>
</evidence>
<dbReference type="NCBIfam" id="TIGR00516">
    <property type="entry name" value="acpS"/>
    <property type="match status" value="1"/>
</dbReference>
<keyword evidence="11" id="KW-1185">Reference proteome</keyword>
<dbReference type="GO" id="GO:0000287">
    <property type="term" value="F:magnesium ion binding"/>
    <property type="evidence" value="ECO:0007669"/>
    <property type="project" value="UniProtKB-UniRule"/>
</dbReference>
<dbReference type="KEGG" id="baus:BAnh1_04340"/>
<dbReference type="EC" id="2.7.8.7" evidence="8"/>
<evidence type="ECO:0000256" key="7">
    <source>
        <dbReference type="ARBA" id="ARBA00023160"/>
    </source>
</evidence>
<feature type="binding site" evidence="8">
    <location>
        <position position="8"/>
    </location>
    <ligand>
        <name>Mg(2+)</name>
        <dbReference type="ChEBI" id="CHEBI:18420"/>
    </ligand>
</feature>
<reference evidence="10 11" key="1">
    <citation type="journal article" date="2013" name="PLoS Genet.">
        <title>A gene transfer agent and a dynamic repertoire of secretion systems hold the keys to the explosive radiation of the emerging pathogen Bartonella.</title>
        <authorList>
            <person name="Guy L."/>
            <person name="Nystedt B."/>
            <person name="Toft C."/>
            <person name="Zaremba-Niedzwiedzka K."/>
            <person name="Berglund E.C."/>
            <person name="Granberg F."/>
            <person name="Naslund K."/>
            <person name="Eriksson A.S."/>
            <person name="Andersson S.G."/>
        </authorList>
    </citation>
    <scope>NUCLEOTIDE SEQUENCE [LARGE SCALE GENOMIC DNA]</scope>
    <source>
        <strain evidence="10 11">Aust/NH1</strain>
    </source>
</reference>
<keyword evidence="4 8" id="KW-0276">Fatty acid metabolism</keyword>
<comment type="catalytic activity">
    <reaction evidence="8">
        <text>apo-[ACP] + CoA = holo-[ACP] + adenosine 3',5'-bisphosphate + H(+)</text>
        <dbReference type="Rhea" id="RHEA:12068"/>
        <dbReference type="Rhea" id="RHEA-COMP:9685"/>
        <dbReference type="Rhea" id="RHEA-COMP:9690"/>
        <dbReference type="ChEBI" id="CHEBI:15378"/>
        <dbReference type="ChEBI" id="CHEBI:29999"/>
        <dbReference type="ChEBI" id="CHEBI:57287"/>
        <dbReference type="ChEBI" id="CHEBI:58343"/>
        <dbReference type="ChEBI" id="CHEBI:64479"/>
        <dbReference type="EC" id="2.7.8.7"/>
    </reaction>
</comment>
<dbReference type="HOGENOM" id="CLU_089696_0_2_5"/>
<keyword evidence="1 8" id="KW-0444">Lipid biosynthesis</keyword>
<accession>M1P3B1</accession>
<feature type="domain" description="4'-phosphopantetheinyl transferase" evidence="9">
    <location>
        <begin position="4"/>
        <end position="94"/>
    </location>
</feature>
<dbReference type="AlphaFoldDB" id="M1P3B1"/>
<keyword evidence="2 8" id="KW-0808">Transferase</keyword>
<dbReference type="SUPFAM" id="SSF56214">
    <property type="entry name" value="4'-phosphopantetheinyl transferase"/>
    <property type="match status" value="1"/>
</dbReference>
<comment type="cofactor">
    <cofactor evidence="8">
        <name>Mg(2+)</name>
        <dbReference type="ChEBI" id="CHEBI:18420"/>
    </cofactor>
</comment>
<comment type="subcellular location">
    <subcellularLocation>
        <location evidence="8">Cytoplasm</location>
    </subcellularLocation>
</comment>
<evidence type="ECO:0000256" key="3">
    <source>
        <dbReference type="ARBA" id="ARBA00022723"/>
    </source>
</evidence>
<organism evidence="10 11">
    <name type="scientific">Bartonella australis (strain Aust/NH1)</name>
    <dbReference type="NCBI Taxonomy" id="1094489"/>
    <lineage>
        <taxon>Bacteria</taxon>
        <taxon>Pseudomonadati</taxon>
        <taxon>Pseudomonadota</taxon>
        <taxon>Alphaproteobacteria</taxon>
        <taxon>Hyphomicrobiales</taxon>
        <taxon>Bartonellaceae</taxon>
        <taxon>Bartonella</taxon>
    </lineage>
</organism>
<dbReference type="Proteomes" id="UP000011729">
    <property type="component" value="Chromosome"/>
</dbReference>
<dbReference type="PATRIC" id="fig|1094489.3.peg.538"/>
<dbReference type="OrthoDB" id="517356at2"/>
<dbReference type="NCBIfam" id="TIGR00556">
    <property type="entry name" value="pantethn_trn"/>
    <property type="match status" value="1"/>
</dbReference>
<evidence type="ECO:0000313" key="10">
    <source>
        <dbReference type="EMBL" id="AGF74315.1"/>
    </source>
</evidence>
<dbReference type="InterPro" id="IPR037143">
    <property type="entry name" value="4-PPantetheinyl_Trfase_dom_sf"/>
</dbReference>
<proteinExistence type="inferred from homology"/>
<dbReference type="InterPro" id="IPR008278">
    <property type="entry name" value="4-PPantetheinyl_Trfase_dom"/>
</dbReference>
<evidence type="ECO:0000313" key="11">
    <source>
        <dbReference type="Proteomes" id="UP000011729"/>
    </source>
</evidence>
<dbReference type="eggNOG" id="COG0736">
    <property type="taxonomic scope" value="Bacteria"/>
</dbReference>
<dbReference type="GO" id="GO:0005737">
    <property type="term" value="C:cytoplasm"/>
    <property type="evidence" value="ECO:0007669"/>
    <property type="project" value="UniProtKB-SubCell"/>
</dbReference>
<dbReference type="Gene3D" id="3.90.470.20">
    <property type="entry name" value="4'-phosphopantetheinyl transferase domain"/>
    <property type="match status" value="1"/>
</dbReference>
<evidence type="ECO:0000256" key="6">
    <source>
        <dbReference type="ARBA" id="ARBA00023098"/>
    </source>
</evidence>
<protein>
    <recommendedName>
        <fullName evidence="8">Holo-[acyl-carrier-protein] synthase</fullName>
        <shortName evidence="8">Holo-ACP synthase</shortName>
        <ecNumber evidence="8">2.7.8.7</ecNumber>
    </recommendedName>
    <alternativeName>
        <fullName evidence="8">4'-phosphopantetheinyl transferase AcpS</fullName>
    </alternativeName>
</protein>